<proteinExistence type="predicted"/>
<reference evidence="2" key="1">
    <citation type="journal article" date="2024" name="Front. Bioeng. Biotechnol.">
        <title>Genome-scale model development and genomic sequencing of the oleaginous clade Lipomyces.</title>
        <authorList>
            <person name="Czajka J.J."/>
            <person name="Han Y."/>
            <person name="Kim J."/>
            <person name="Mondo S.J."/>
            <person name="Hofstad B.A."/>
            <person name="Robles A."/>
            <person name="Haridas S."/>
            <person name="Riley R."/>
            <person name="LaButti K."/>
            <person name="Pangilinan J."/>
            <person name="Andreopoulos W."/>
            <person name="Lipzen A."/>
            <person name="Yan J."/>
            <person name="Wang M."/>
            <person name="Ng V."/>
            <person name="Grigoriev I.V."/>
            <person name="Spatafora J.W."/>
            <person name="Magnuson J.K."/>
            <person name="Baker S.E."/>
            <person name="Pomraning K.R."/>
        </authorList>
    </citation>
    <scope>NUCLEOTIDE SEQUENCE [LARGE SCALE GENOMIC DNA]</scope>
    <source>
        <strain evidence="2">CBS 7786</strain>
    </source>
</reference>
<dbReference type="Proteomes" id="UP001433508">
    <property type="component" value="Unassembled WGS sequence"/>
</dbReference>
<accession>A0ACC3SUR3</accession>
<sequence>MIPAPLVSVYQRYKQDTDAVASWLASTAKACGYPADLLASKSWDAAQPKSGRLKGNARKAAREAGTEVPPKASKYIVALKDFLPLARFIAQYRDPLVPVPDSFSTTINRLITTRSGFGKLMDDHGTKPDPEADQKHSYFVGVLAAVREAVLPRITKAAEAATEVKAPASGDNTVAKSTNRFAVLAVEEPYQEFIEPFLNASPDIPKPRDDDPIVYEAEAPRSLEDIIFAFMVLVNDLNRIRNRIKWIWSNHRDGSFDLAASAVATNTAISLARGLIEDIVPLFDGHEGGAWGIVNKFFAMCCLSKGYKKDEIYLDGKDNFNYDLYDIADGAYLVTYRMLLSFLDILDPRGLPLIKEGIFGRYDPDSDPAAKTGRQKFQEDQILLMEFFTELMTVIRGVPDYPVEDEFLRGMKELDKTRTVSFSLVFAAQIFLDIHHTMRSGVRLSFLTMVDQTTMMDNSLKSYLEFHEKIKIENWPVANDQMLRELSRMIKWMGNDPVHQAKANVYQKQGMPVPSSMEAHRIMIYSPVVSGLYLFRVRTELYEVGIAVANAWGSITYCAHLYNALRQEKLIISWPDMDVVLTLLGDLNFWVGGERPLTSEDYFKKFCLQMGVSAAAFMNRSKHRRRIAIASRAGPRGIKDGASVSSMFRGTAANVDWTAERIDDIVARSEYKYEGSSETGTLTMTQIDDPQELRERARMRHRKARAKAVGKMTEADRLDPEQLVEALVLTLNAETRKMAFPYLTMHRFAWMLLRAVKESCDPVLAFHQEGERAALGGRIYFYGCERSGRAAGR</sequence>
<organism evidence="1 2">
    <name type="scientific">Lipomyces kononenkoae</name>
    <name type="common">Yeast</name>
    <dbReference type="NCBI Taxonomy" id="34357"/>
    <lineage>
        <taxon>Eukaryota</taxon>
        <taxon>Fungi</taxon>
        <taxon>Dikarya</taxon>
        <taxon>Ascomycota</taxon>
        <taxon>Saccharomycotina</taxon>
        <taxon>Lipomycetes</taxon>
        <taxon>Lipomycetales</taxon>
        <taxon>Lipomycetaceae</taxon>
        <taxon>Lipomyces</taxon>
    </lineage>
</organism>
<comment type="caution">
    <text evidence="1">The sequence shown here is derived from an EMBL/GenBank/DDBJ whole genome shotgun (WGS) entry which is preliminary data.</text>
</comment>
<gene>
    <name evidence="1" type="ORF">V1525DRAFT_271654</name>
</gene>
<evidence type="ECO:0000313" key="2">
    <source>
        <dbReference type="Proteomes" id="UP001433508"/>
    </source>
</evidence>
<dbReference type="EMBL" id="MU971418">
    <property type="protein sequence ID" value="KAK9235391.1"/>
    <property type="molecule type" value="Genomic_DNA"/>
</dbReference>
<keyword evidence="2" id="KW-1185">Reference proteome</keyword>
<name>A0ACC3SUR3_LIPKO</name>
<protein>
    <submittedName>
        <fullName evidence="1">Uncharacterized protein</fullName>
    </submittedName>
</protein>
<evidence type="ECO:0000313" key="1">
    <source>
        <dbReference type="EMBL" id="KAK9235391.1"/>
    </source>
</evidence>